<dbReference type="AlphaFoldDB" id="A0A2T9XZC3"/>
<reference evidence="8 10" key="1">
    <citation type="journal article" date="2018" name="MBio">
        <title>Comparative Genomics Reveals the Core Gene Toolbox for the Fungus-Insect Symbiosis.</title>
        <authorList>
            <person name="Wang Y."/>
            <person name="Stata M."/>
            <person name="Wang W."/>
            <person name="Stajich J.E."/>
            <person name="White M.M."/>
            <person name="Moncalvo J.M."/>
        </authorList>
    </citation>
    <scope>NUCLEOTIDE SEQUENCE [LARGE SCALE GENOMIC DNA]</scope>
    <source>
        <strain evidence="8 10">AUS-77-4</strain>
    </source>
</reference>
<evidence type="ECO:0000256" key="4">
    <source>
        <dbReference type="ARBA" id="ARBA00023128"/>
    </source>
</evidence>
<dbReference type="GO" id="GO:0005763">
    <property type="term" value="C:mitochondrial small ribosomal subunit"/>
    <property type="evidence" value="ECO:0007669"/>
    <property type="project" value="InterPro"/>
</dbReference>
<gene>
    <name evidence="9" type="ORF">BB559_003527</name>
    <name evidence="8" type="ORF">BB559_007026</name>
</gene>
<keyword evidence="4" id="KW-0496">Mitochondrion</keyword>
<dbReference type="EMBL" id="MBFT01001086">
    <property type="protein sequence ID" value="PVU85427.1"/>
    <property type="molecule type" value="Genomic_DNA"/>
</dbReference>
<dbReference type="InterPro" id="IPR016939">
    <property type="entry name" value="Ribosomal_mS23_fun"/>
</dbReference>
<keyword evidence="10" id="KW-1185">Reference proteome</keyword>
<evidence type="ECO:0000313" key="9">
    <source>
        <dbReference type="EMBL" id="PVU92912.1"/>
    </source>
</evidence>
<evidence type="ECO:0000313" key="10">
    <source>
        <dbReference type="Proteomes" id="UP000245699"/>
    </source>
</evidence>
<organism evidence="8 10">
    <name type="scientific">Furculomyces boomerangus</name>
    <dbReference type="NCBI Taxonomy" id="61424"/>
    <lineage>
        <taxon>Eukaryota</taxon>
        <taxon>Fungi</taxon>
        <taxon>Fungi incertae sedis</taxon>
        <taxon>Zoopagomycota</taxon>
        <taxon>Kickxellomycotina</taxon>
        <taxon>Harpellomycetes</taxon>
        <taxon>Harpellales</taxon>
        <taxon>Harpellaceae</taxon>
        <taxon>Furculomyces</taxon>
    </lineage>
</organism>
<sequence length="238" mass="27752">MNRSKNAAKMVYKTYTDLLKGNLRTERPVWLSAMEMYPPNPSFYKQPSHFDIDGTAEFEKGKKSGIMEDKVRVKPRSANRKENLKVNKNVPKKIVYPEDKLRRRFYKDHPFETANPISLIQGECKEDRWDSISGSSVGMNGESVIRKQLYLMNKGVPEEEAYQQVIKEYYRVKADQELERKIAAQEAEQHGMIPMSRLYSNVIMNFEEKQLKMSKKVISRNAQLRQSQQAATEKSFTK</sequence>
<keyword evidence="3" id="KW-0689">Ribosomal protein</keyword>
<comment type="similarity">
    <text evidence="2">Belongs to the mitochondrion-specific ribosomal protein mS23 family.</text>
</comment>
<dbReference type="InterPro" id="IPR059242">
    <property type="entry name" value="mS23_dom"/>
</dbReference>
<dbReference type="PANTHER" id="PTHR37799:SF1">
    <property type="entry name" value="SMALL RIBOSOMAL SUBUNIT PROTEIN MS23"/>
    <property type="match status" value="1"/>
</dbReference>
<comment type="subcellular location">
    <subcellularLocation>
        <location evidence="1">Mitochondrion</location>
    </subcellularLocation>
</comment>
<comment type="caution">
    <text evidence="8">The sequence shown here is derived from an EMBL/GenBank/DDBJ whole genome shotgun (WGS) entry which is preliminary data.</text>
</comment>
<dbReference type="CDD" id="cd23701">
    <property type="entry name" value="At1g26750"/>
    <property type="match status" value="1"/>
</dbReference>
<dbReference type="Pfam" id="PF13741">
    <property type="entry name" value="MRP-S25"/>
    <property type="match status" value="1"/>
</dbReference>
<evidence type="ECO:0000313" key="8">
    <source>
        <dbReference type="EMBL" id="PVU85427.1"/>
    </source>
</evidence>
<evidence type="ECO:0000256" key="2">
    <source>
        <dbReference type="ARBA" id="ARBA00009864"/>
    </source>
</evidence>
<dbReference type="GO" id="GO:0003735">
    <property type="term" value="F:structural constituent of ribosome"/>
    <property type="evidence" value="ECO:0007669"/>
    <property type="project" value="InterPro"/>
</dbReference>
<evidence type="ECO:0000256" key="3">
    <source>
        <dbReference type="ARBA" id="ARBA00022980"/>
    </source>
</evidence>
<evidence type="ECO:0000256" key="6">
    <source>
        <dbReference type="ARBA" id="ARBA00035137"/>
    </source>
</evidence>
<dbReference type="PANTHER" id="PTHR37799">
    <property type="entry name" value="37S RIBOSOMAL PROTEIN S25, MITOCHONDRIAL"/>
    <property type="match status" value="1"/>
</dbReference>
<accession>A0A2T9XZC3</accession>
<proteinExistence type="inferred from homology"/>
<dbReference type="Proteomes" id="UP000245699">
    <property type="component" value="Unassembled WGS sequence"/>
</dbReference>
<dbReference type="STRING" id="61424.A0A2T9XZC3"/>
<evidence type="ECO:0000256" key="5">
    <source>
        <dbReference type="ARBA" id="ARBA00023274"/>
    </source>
</evidence>
<protein>
    <recommendedName>
        <fullName evidence="6">Small ribosomal subunit protein mS23</fullName>
    </recommendedName>
    <alternativeName>
        <fullName evidence="7">37S ribosomal protein S25, mitochondrial</fullName>
    </alternativeName>
</protein>
<dbReference type="OrthoDB" id="5542239at2759"/>
<evidence type="ECO:0000256" key="7">
    <source>
        <dbReference type="ARBA" id="ARBA00035421"/>
    </source>
</evidence>
<name>A0A2T9XZC3_9FUNG</name>
<evidence type="ECO:0000256" key="1">
    <source>
        <dbReference type="ARBA" id="ARBA00004173"/>
    </source>
</evidence>
<keyword evidence="5" id="KW-0687">Ribonucleoprotein</keyword>
<dbReference type="EMBL" id="MBFT01000341">
    <property type="protein sequence ID" value="PVU92912.1"/>
    <property type="molecule type" value="Genomic_DNA"/>
</dbReference>